<evidence type="ECO:0000313" key="1">
    <source>
        <dbReference type="EMBL" id="CAB5214278.1"/>
    </source>
</evidence>
<organism evidence="1">
    <name type="scientific">uncultured Caudovirales phage</name>
    <dbReference type="NCBI Taxonomy" id="2100421"/>
    <lineage>
        <taxon>Viruses</taxon>
        <taxon>Duplodnaviria</taxon>
        <taxon>Heunggongvirae</taxon>
        <taxon>Uroviricota</taxon>
        <taxon>Caudoviricetes</taxon>
        <taxon>Peduoviridae</taxon>
        <taxon>Maltschvirus</taxon>
        <taxon>Maltschvirus maltsch</taxon>
    </lineage>
</organism>
<gene>
    <name evidence="1" type="ORF">UFOVP185_45</name>
</gene>
<dbReference type="EMBL" id="LR798242">
    <property type="protein sequence ID" value="CAB5214278.1"/>
    <property type="molecule type" value="Genomic_DNA"/>
</dbReference>
<name>A0A6J7WJS8_9CAUD</name>
<protein>
    <submittedName>
        <fullName evidence="1">Uncharacterized protein</fullName>
    </submittedName>
</protein>
<reference evidence="1" key="1">
    <citation type="submission" date="2020-05" db="EMBL/GenBank/DDBJ databases">
        <authorList>
            <person name="Chiriac C."/>
            <person name="Salcher M."/>
            <person name="Ghai R."/>
            <person name="Kavagutti S V."/>
        </authorList>
    </citation>
    <scope>NUCLEOTIDE SEQUENCE</scope>
</reference>
<accession>A0A6J7WJS8</accession>
<proteinExistence type="predicted"/>
<sequence length="185" mass="20927">MNLEEITPIIEKIVKETLRERRYPFGGRPNSLYNGLSNKVASATLINSVKVNTIKQNDVSGIEIDIAPYGLFVDEGRRAGSKEVPVSAIMQWLGERGINVRDERGRFVKGHRKFKKQYEEAKQNNKIVPAAFAIQKSIKRFGVRASNFTEMAMFRISENKQIMDLLEGQAIEDLLNLINVSSTVK</sequence>